<keyword evidence="3" id="KW-1185">Reference proteome</keyword>
<protein>
    <submittedName>
        <fullName evidence="2">Uncharacterized protein</fullName>
    </submittedName>
</protein>
<reference evidence="2 3" key="1">
    <citation type="journal article" date="2020" name="PLoS ONE">
        <title>Weirdo19ES is a novel singleton mycobacteriophage that selects for glycolipid deficient phage-resistant M. smegmatis mutants.</title>
        <authorList>
            <person name="Suarez C.A."/>
            <person name="Franceschelli J.J."/>
            <person name="Tasselli S.E."/>
            <person name="Morbidoni H.R."/>
        </authorList>
    </citation>
    <scope>NUCLEOTIDE SEQUENCE [LARGE SCALE GENOMIC DNA]</scope>
</reference>
<dbReference type="RefSeq" id="YP_010050754.1">
    <property type="nucleotide sequence ID" value="NC_054433.1"/>
</dbReference>
<evidence type="ECO:0000256" key="1">
    <source>
        <dbReference type="SAM" id="MobiDB-lite"/>
    </source>
</evidence>
<name>A0A6M2YSX0_9CAUD</name>
<sequence>MAKQTTPADFYVSFGGTHGQTNVDEPKLGQQVEYTVFGTVSSVRENIRDDGETRLTVGIDVEAAWPKGSRRPDNANQGALVDHEGNVSAEAANEPAGELIDTTGDEEPEAGEDNAASFSG</sequence>
<feature type="region of interest" description="Disordered" evidence="1">
    <location>
        <begin position="66"/>
        <end position="120"/>
    </location>
</feature>
<feature type="region of interest" description="Disordered" evidence="1">
    <location>
        <begin position="1"/>
        <end position="27"/>
    </location>
</feature>
<accession>A0A6M2YSX0</accession>
<dbReference type="Proteomes" id="UP000501191">
    <property type="component" value="Segment"/>
</dbReference>
<evidence type="ECO:0000313" key="2">
    <source>
        <dbReference type="EMBL" id="QEA10821.1"/>
    </source>
</evidence>
<dbReference type="KEGG" id="vg:63911489"/>
<organism evidence="2 3">
    <name type="scientific">Mycobacterium phage Weirdo19</name>
    <dbReference type="NCBI Taxonomy" id="2601610"/>
    <lineage>
        <taxon>Viruses</taxon>
        <taxon>Duplodnaviria</taxon>
        <taxon>Heunggongvirae</taxon>
        <taxon>Uroviricota</taxon>
        <taxon>Caudoviricetes</taxon>
        <taxon>Rosariovirus</taxon>
        <taxon>Rosariovirus Weirdo19ES</taxon>
    </lineage>
</organism>
<dbReference type="EMBL" id="MN103533">
    <property type="protein sequence ID" value="QEA10821.1"/>
    <property type="molecule type" value="Genomic_DNA"/>
</dbReference>
<evidence type="ECO:0000313" key="3">
    <source>
        <dbReference type="Proteomes" id="UP000501191"/>
    </source>
</evidence>
<dbReference type="GeneID" id="63911489"/>
<proteinExistence type="predicted"/>
<feature type="compositionally biased region" description="Acidic residues" evidence="1">
    <location>
        <begin position="103"/>
        <end position="112"/>
    </location>
</feature>